<accession>A0A941IYS4</accession>
<organism evidence="1 2">
    <name type="scientific">Carboxylicivirga sediminis</name>
    <dbReference type="NCBI Taxonomy" id="2006564"/>
    <lineage>
        <taxon>Bacteria</taxon>
        <taxon>Pseudomonadati</taxon>
        <taxon>Bacteroidota</taxon>
        <taxon>Bacteroidia</taxon>
        <taxon>Marinilabiliales</taxon>
        <taxon>Marinilabiliaceae</taxon>
        <taxon>Carboxylicivirga</taxon>
    </lineage>
</organism>
<dbReference type="InterPro" id="IPR025345">
    <property type="entry name" value="DUF4249"/>
</dbReference>
<dbReference type="AlphaFoldDB" id="A0A941IYS4"/>
<proteinExistence type="predicted"/>
<gene>
    <name evidence="1" type="ORF">KDU71_14615</name>
</gene>
<dbReference type="EMBL" id="JAGTAR010000023">
    <property type="protein sequence ID" value="MBR8536804.1"/>
    <property type="molecule type" value="Genomic_DNA"/>
</dbReference>
<dbReference type="RefSeq" id="WP_212191832.1">
    <property type="nucleotide sequence ID" value="NZ_JAGTAR010000023.1"/>
</dbReference>
<reference evidence="1" key="2">
    <citation type="submission" date="2021-04" db="EMBL/GenBank/DDBJ databases">
        <authorList>
            <person name="Zhang T."/>
            <person name="Zhang Y."/>
            <person name="Lu D."/>
            <person name="Zuo D."/>
            <person name="Du Z."/>
        </authorList>
    </citation>
    <scope>NUCLEOTIDE SEQUENCE</scope>
    <source>
        <strain evidence="1">JR1</strain>
    </source>
</reference>
<sequence>MYRKIVYVFLLTFCMISCLEPYDVDIADYEDLLVVDALITDEAKNHRVYLSRSVPNLDETPQVESGALVIITDEDNNEEVLTEISPGVYETDKLQFKAKVGGTYSLSIRTSAGETYLSSPCTLLPPTSIDNVHFRVAKEWNVDETEELFGVNILVDGSSYDGGYVRWLYDEDWKFRVPFPILMEYNYELGDWEHVAPANVTCWKNSISDQVVIHSFGNQNSAELKDKKVCFVPSEVTDKLSVRYSILVKQLSISKEEYEFWNKLKISTEDVGDVFGTQPFSIRGNIKNVNNPKEPVLGYFQTGSAVTHRIYIDRNEIADLELPIIKYDHGCRVDSFIADGLSYNSPLEIYEALVQTGSYNLYDAIYAENSMAVIGLLLARPVCSDCTLTGNDQQPDFWED</sequence>
<comment type="caution">
    <text evidence="1">The sequence shown here is derived from an EMBL/GenBank/DDBJ whole genome shotgun (WGS) entry which is preliminary data.</text>
</comment>
<protein>
    <submittedName>
        <fullName evidence="1">DUF4249 domain-containing protein</fullName>
    </submittedName>
</protein>
<evidence type="ECO:0000313" key="1">
    <source>
        <dbReference type="EMBL" id="MBR8536804.1"/>
    </source>
</evidence>
<evidence type="ECO:0000313" key="2">
    <source>
        <dbReference type="Proteomes" id="UP000679220"/>
    </source>
</evidence>
<dbReference type="Proteomes" id="UP000679220">
    <property type="component" value="Unassembled WGS sequence"/>
</dbReference>
<reference evidence="1" key="1">
    <citation type="journal article" date="2018" name="Int. J. Syst. Evol. Microbiol.">
        <title>Carboxylicivirga sediminis sp. nov., isolated from coastal sediment.</title>
        <authorList>
            <person name="Wang F.Q."/>
            <person name="Ren L.H."/>
            <person name="Zou R.J."/>
            <person name="Sun Y.Z."/>
            <person name="Liu X.J."/>
            <person name="Jiang F."/>
            <person name="Liu L.J."/>
        </authorList>
    </citation>
    <scope>NUCLEOTIDE SEQUENCE</scope>
    <source>
        <strain evidence="1">JR1</strain>
    </source>
</reference>
<dbReference type="Pfam" id="PF14054">
    <property type="entry name" value="DUF4249"/>
    <property type="match status" value="1"/>
</dbReference>
<keyword evidence="2" id="KW-1185">Reference proteome</keyword>
<name>A0A941IYS4_9BACT</name>